<dbReference type="Proteomes" id="UP000789901">
    <property type="component" value="Unassembled WGS sequence"/>
</dbReference>
<dbReference type="EMBL" id="CAJVQB010004418">
    <property type="protein sequence ID" value="CAG8635259.1"/>
    <property type="molecule type" value="Genomic_DNA"/>
</dbReference>
<proteinExistence type="predicted"/>
<organism evidence="1 2">
    <name type="scientific">Gigaspora margarita</name>
    <dbReference type="NCBI Taxonomy" id="4874"/>
    <lineage>
        <taxon>Eukaryota</taxon>
        <taxon>Fungi</taxon>
        <taxon>Fungi incertae sedis</taxon>
        <taxon>Mucoromycota</taxon>
        <taxon>Glomeromycotina</taxon>
        <taxon>Glomeromycetes</taxon>
        <taxon>Diversisporales</taxon>
        <taxon>Gigasporaceae</taxon>
        <taxon>Gigaspora</taxon>
    </lineage>
</organism>
<sequence>MNLESSSIKKDKALCYLKKLYNPMNSQKEIESNVIVSYTNANSQYDSLKESLKKKIEWSYSSNEPKSLLRFTDTKAKSNNFNSQLNMIEEQYVIMNSQPFNKRKRGGFFLSLAKFSSNKSPTVNLEELMEQIRTNQPETQQTSTNVPDKN</sequence>
<evidence type="ECO:0000313" key="1">
    <source>
        <dbReference type="EMBL" id="CAG8635259.1"/>
    </source>
</evidence>
<protein>
    <submittedName>
        <fullName evidence="1">5932_t:CDS:1</fullName>
    </submittedName>
</protein>
<name>A0ABN7UMS6_GIGMA</name>
<evidence type="ECO:0000313" key="2">
    <source>
        <dbReference type="Proteomes" id="UP000789901"/>
    </source>
</evidence>
<accession>A0ABN7UMS6</accession>
<reference evidence="1 2" key="1">
    <citation type="submission" date="2021-06" db="EMBL/GenBank/DDBJ databases">
        <authorList>
            <person name="Kallberg Y."/>
            <person name="Tangrot J."/>
            <person name="Rosling A."/>
        </authorList>
    </citation>
    <scope>NUCLEOTIDE SEQUENCE [LARGE SCALE GENOMIC DNA]</scope>
    <source>
        <strain evidence="1 2">120-4 pot B 10/14</strain>
    </source>
</reference>
<gene>
    <name evidence="1" type="ORF">GMARGA_LOCUS8549</name>
</gene>
<comment type="caution">
    <text evidence="1">The sequence shown here is derived from an EMBL/GenBank/DDBJ whole genome shotgun (WGS) entry which is preliminary data.</text>
</comment>
<keyword evidence="2" id="KW-1185">Reference proteome</keyword>